<evidence type="ECO:0000256" key="1">
    <source>
        <dbReference type="SAM" id="MobiDB-lite"/>
    </source>
</evidence>
<protein>
    <submittedName>
        <fullName evidence="2">Uncharacterized protein</fullName>
    </submittedName>
</protein>
<gene>
    <name evidence="2" type="ORF">GOODEAATRI_012800</name>
</gene>
<evidence type="ECO:0000313" key="3">
    <source>
        <dbReference type="Proteomes" id="UP001476798"/>
    </source>
</evidence>
<feature type="region of interest" description="Disordered" evidence="1">
    <location>
        <begin position="824"/>
        <end position="860"/>
    </location>
</feature>
<feature type="region of interest" description="Disordered" evidence="1">
    <location>
        <begin position="523"/>
        <end position="643"/>
    </location>
</feature>
<accession>A0ABV0NA62</accession>
<name>A0ABV0NA62_9TELE</name>
<proteinExistence type="predicted"/>
<feature type="region of interest" description="Disordered" evidence="1">
    <location>
        <begin position="883"/>
        <end position="910"/>
    </location>
</feature>
<feature type="region of interest" description="Disordered" evidence="1">
    <location>
        <begin position="377"/>
        <end position="412"/>
    </location>
</feature>
<sequence length="952" mass="105038">RSTFTAAQLILFCFGSCCVILLEGFMMETAQRQELSSIRLCDPQGTVVKVRHLLLPDQMEVVSVTFDLSHWCSADLRSTPRHMDKDLARRYALQQKTTQGVGPVPHILHHSVFSGFRTFELMEDGSGSMEVQQSSVHLTKRKDQVNKEATMPLPGNVLHLYVEVRSVSEEEEKFLGRGDDGTNQLMLQCPDIVSNSQRSSSKSSPNRSPDLSPVIPRRSADGNHSLPSLKSSSRHSVSFQLQNPHSSLSPAQFQHQDALNDSFGHLLEVLAPKKSSTSHNGSLGCPHPPDMDPYYEQVATSQSSSSSCWLTVPSTYNSNPQSCEDPDMVADNGQMSLVSFGYIDKGSVNSMAGQGNAIYQHDPDSYLRRMEEQQLPACLQKRSDPVRCSDKTSPDNTLHSHPHQSRSDTSWSMPYLSKATMDAVARDATHRALEEFGSPELRRKFAGHTSENYSPSLPRHSQAPHCRSWGGSPVLSRSTLTLPSRTDLLEMDRRFCRSLVNGLPRSPASDHLCAQTGDSFYSVAPSSTSRHHSPAQSPQRPWVHEEGHRLSNKFQPPLPAGRPTDIQHEIPRSSNPSRTEHQAGYSHHGVNNRCNNKVTNSSHLASEPVSFSSNDYPNIRSPHHPSCCSSRASDAYSPISDRRSISPFSITDLDYKTLGEPNRISTGSADRRYKWTPSPTPSEAESVRSESPQYSGTLPKESLLWQLPPEPMKIENQNHNRKTETLAPQTKPGCISPVMFKRVPSTTASKLDRVSASGSPVLDPQLRRTSSPSKDMSSLQPAHYTGRHKSPVMEQRQYDHLFDRSPTASRNASSQNAECSLVNWTSKQQKHSGPVVDRGETIHQSSSKVHTQSNDQGCRKERGVQKQLAQECQLLVLGMSKTQKEARDHSGATGTFSSSSSGVTGSLGDSLQLDRLSPETLSQSSHSIADGGSGIQVGWAGGVRREWFSVFG</sequence>
<dbReference type="Proteomes" id="UP001476798">
    <property type="component" value="Unassembled WGS sequence"/>
</dbReference>
<feature type="compositionally biased region" description="Low complexity" evidence="1">
    <location>
        <begin position="891"/>
        <end position="910"/>
    </location>
</feature>
<dbReference type="EMBL" id="JAHRIO010030819">
    <property type="protein sequence ID" value="MEQ2168292.1"/>
    <property type="molecule type" value="Genomic_DNA"/>
</dbReference>
<feature type="region of interest" description="Disordered" evidence="1">
    <location>
        <begin position="194"/>
        <end position="253"/>
    </location>
</feature>
<feature type="compositionally biased region" description="Low complexity" evidence="1">
    <location>
        <begin position="224"/>
        <end position="238"/>
    </location>
</feature>
<feature type="region of interest" description="Disordered" evidence="1">
    <location>
        <begin position="746"/>
        <end position="788"/>
    </location>
</feature>
<reference evidence="2 3" key="1">
    <citation type="submission" date="2021-06" db="EMBL/GenBank/DDBJ databases">
        <authorList>
            <person name="Palmer J.M."/>
        </authorList>
    </citation>
    <scope>NUCLEOTIDE SEQUENCE [LARGE SCALE GENOMIC DNA]</scope>
    <source>
        <strain evidence="2 3">GA_2019</strain>
        <tissue evidence="2">Muscle</tissue>
    </source>
</reference>
<feature type="region of interest" description="Disordered" evidence="1">
    <location>
        <begin position="448"/>
        <end position="470"/>
    </location>
</feature>
<comment type="caution">
    <text evidence="2">The sequence shown here is derived from an EMBL/GenBank/DDBJ whole genome shotgun (WGS) entry which is preliminary data.</text>
</comment>
<feature type="compositionally biased region" description="Polar residues" evidence="1">
    <location>
        <begin position="239"/>
        <end position="253"/>
    </location>
</feature>
<evidence type="ECO:0000313" key="2">
    <source>
        <dbReference type="EMBL" id="MEQ2168292.1"/>
    </source>
</evidence>
<feature type="compositionally biased region" description="Polar residues" evidence="1">
    <location>
        <begin position="523"/>
        <end position="539"/>
    </location>
</feature>
<feature type="compositionally biased region" description="Low complexity" evidence="1">
    <location>
        <begin position="194"/>
        <end position="209"/>
    </location>
</feature>
<feature type="compositionally biased region" description="Basic and acidic residues" evidence="1">
    <location>
        <begin position="381"/>
        <end position="393"/>
    </location>
</feature>
<keyword evidence="3" id="KW-1185">Reference proteome</keyword>
<feature type="compositionally biased region" description="Polar residues" evidence="1">
    <location>
        <begin position="842"/>
        <end position="856"/>
    </location>
</feature>
<feature type="region of interest" description="Disordered" evidence="1">
    <location>
        <begin position="658"/>
        <end position="696"/>
    </location>
</feature>
<feature type="compositionally biased region" description="Polar residues" evidence="1">
    <location>
        <begin position="767"/>
        <end position="780"/>
    </location>
</feature>
<feature type="compositionally biased region" description="Polar residues" evidence="1">
    <location>
        <begin position="592"/>
        <end position="616"/>
    </location>
</feature>
<organism evidence="2 3">
    <name type="scientific">Goodea atripinnis</name>
    <dbReference type="NCBI Taxonomy" id="208336"/>
    <lineage>
        <taxon>Eukaryota</taxon>
        <taxon>Metazoa</taxon>
        <taxon>Chordata</taxon>
        <taxon>Craniata</taxon>
        <taxon>Vertebrata</taxon>
        <taxon>Euteleostomi</taxon>
        <taxon>Actinopterygii</taxon>
        <taxon>Neopterygii</taxon>
        <taxon>Teleostei</taxon>
        <taxon>Neoteleostei</taxon>
        <taxon>Acanthomorphata</taxon>
        <taxon>Ovalentaria</taxon>
        <taxon>Atherinomorphae</taxon>
        <taxon>Cyprinodontiformes</taxon>
        <taxon>Goodeidae</taxon>
        <taxon>Goodea</taxon>
    </lineage>
</organism>
<feature type="non-terminal residue" evidence="2">
    <location>
        <position position="1"/>
    </location>
</feature>